<sequence>MRVTSTALAVAVLMGVACAMPTMADAATSRGARETVKQRVATEVSSTSRSVKLQGTKQPLRSSVTRGAAVSRFASISCVPYVRSITGMDITGNAHTWWARAAGNYARGQRPERGAVMSFRASGGMRLGHVAVVSKVVGAREVLIDHANWEGPGIRKGTVMHGVSVIDVSDRNDWTAVRVQVGRSDEAYGRVYPLHGFIYNRPDNGRLMMAGTGASFEELAEAPSSPHAAHLAEAVSDLNLGGGRR</sequence>
<accession>A0ABS3KJ42</accession>
<proteinExistence type="predicted"/>
<dbReference type="EMBL" id="JACTNF010000038">
    <property type="protein sequence ID" value="MBO1077027.1"/>
    <property type="molecule type" value="Genomic_DNA"/>
</dbReference>
<dbReference type="PROSITE" id="PS50911">
    <property type="entry name" value="CHAP"/>
    <property type="match status" value="1"/>
</dbReference>
<evidence type="ECO:0000256" key="1">
    <source>
        <dbReference type="SAM" id="SignalP"/>
    </source>
</evidence>
<organism evidence="3 4">
    <name type="scientific">Roseomonas marmotae</name>
    <dbReference type="NCBI Taxonomy" id="2768161"/>
    <lineage>
        <taxon>Bacteria</taxon>
        <taxon>Pseudomonadati</taxon>
        <taxon>Pseudomonadota</taxon>
        <taxon>Alphaproteobacteria</taxon>
        <taxon>Acetobacterales</taxon>
        <taxon>Roseomonadaceae</taxon>
        <taxon>Roseomonas</taxon>
    </lineage>
</organism>
<evidence type="ECO:0000313" key="3">
    <source>
        <dbReference type="EMBL" id="MBO1077027.1"/>
    </source>
</evidence>
<protein>
    <submittedName>
        <fullName evidence="3">CHAP domain-containing protein</fullName>
    </submittedName>
</protein>
<dbReference type="Pfam" id="PF05257">
    <property type="entry name" value="CHAP"/>
    <property type="match status" value="1"/>
</dbReference>
<dbReference type="SUPFAM" id="SSF54001">
    <property type="entry name" value="Cysteine proteinases"/>
    <property type="match status" value="1"/>
</dbReference>
<evidence type="ECO:0000259" key="2">
    <source>
        <dbReference type="PROSITE" id="PS50911"/>
    </source>
</evidence>
<dbReference type="InterPro" id="IPR007921">
    <property type="entry name" value="CHAP_dom"/>
</dbReference>
<feature type="chain" id="PRO_5047251041" evidence="1">
    <location>
        <begin position="20"/>
        <end position="245"/>
    </location>
</feature>
<dbReference type="PROSITE" id="PS51257">
    <property type="entry name" value="PROKAR_LIPOPROTEIN"/>
    <property type="match status" value="1"/>
</dbReference>
<name>A0ABS3KJ42_9PROT</name>
<dbReference type="Proteomes" id="UP001518990">
    <property type="component" value="Unassembled WGS sequence"/>
</dbReference>
<dbReference type="InterPro" id="IPR038765">
    <property type="entry name" value="Papain-like_cys_pep_sf"/>
</dbReference>
<feature type="signal peptide" evidence="1">
    <location>
        <begin position="1"/>
        <end position="19"/>
    </location>
</feature>
<dbReference type="Gene3D" id="3.90.1720.10">
    <property type="entry name" value="endopeptidase domain like (from Nostoc punctiforme)"/>
    <property type="match status" value="1"/>
</dbReference>
<comment type="caution">
    <text evidence="3">The sequence shown here is derived from an EMBL/GenBank/DDBJ whole genome shotgun (WGS) entry which is preliminary data.</text>
</comment>
<keyword evidence="4" id="KW-1185">Reference proteome</keyword>
<evidence type="ECO:0000313" key="4">
    <source>
        <dbReference type="Proteomes" id="UP001518990"/>
    </source>
</evidence>
<keyword evidence="1" id="KW-0732">Signal</keyword>
<reference evidence="3 4" key="1">
    <citation type="submission" date="2020-09" db="EMBL/GenBank/DDBJ databases">
        <title>Roseomonas.</title>
        <authorList>
            <person name="Zhu W."/>
        </authorList>
    </citation>
    <scope>NUCLEOTIDE SEQUENCE [LARGE SCALE GENOMIC DNA]</scope>
    <source>
        <strain evidence="3 4">1311</strain>
    </source>
</reference>
<gene>
    <name evidence="3" type="ORF">IAI60_20680</name>
</gene>
<feature type="domain" description="Peptidase C51" evidence="2">
    <location>
        <begin position="53"/>
        <end position="178"/>
    </location>
</feature>